<feature type="transmembrane region" description="Helical" evidence="6">
    <location>
        <begin position="20"/>
        <end position="40"/>
    </location>
</feature>
<dbReference type="RefSeq" id="WP_058231049.1">
    <property type="nucleotide sequence ID" value="NZ_FMYG01000001.1"/>
</dbReference>
<evidence type="ECO:0000313" key="8">
    <source>
        <dbReference type="EMBL" id="SDB86720.1"/>
    </source>
</evidence>
<dbReference type="InterPro" id="IPR051784">
    <property type="entry name" value="Nod_factor_ABC_transporter"/>
</dbReference>
<dbReference type="Proteomes" id="UP000183203">
    <property type="component" value="Unassembled WGS sequence"/>
</dbReference>
<keyword evidence="4 6" id="KW-0472">Membrane</keyword>
<dbReference type="PIRSF" id="PIRSF006648">
    <property type="entry name" value="DrrB"/>
    <property type="match status" value="1"/>
</dbReference>
<evidence type="ECO:0000256" key="5">
    <source>
        <dbReference type="ARBA" id="ARBA00023251"/>
    </source>
</evidence>
<keyword evidence="5" id="KW-0046">Antibiotic resistance</keyword>
<evidence type="ECO:0000256" key="2">
    <source>
        <dbReference type="ARBA" id="ARBA00022692"/>
    </source>
</evidence>
<dbReference type="Pfam" id="PF01061">
    <property type="entry name" value="ABC2_membrane"/>
    <property type="match status" value="1"/>
</dbReference>
<dbReference type="GO" id="GO:0140359">
    <property type="term" value="F:ABC-type transporter activity"/>
    <property type="evidence" value="ECO:0007669"/>
    <property type="project" value="InterPro"/>
</dbReference>
<dbReference type="PROSITE" id="PS51012">
    <property type="entry name" value="ABC_TM2"/>
    <property type="match status" value="1"/>
</dbReference>
<dbReference type="GO" id="GO:0043190">
    <property type="term" value="C:ATP-binding cassette (ABC) transporter complex"/>
    <property type="evidence" value="ECO:0007669"/>
    <property type="project" value="InterPro"/>
</dbReference>
<dbReference type="GO" id="GO:0046677">
    <property type="term" value="P:response to antibiotic"/>
    <property type="evidence" value="ECO:0007669"/>
    <property type="project" value="UniProtKB-KW"/>
</dbReference>
<feature type="domain" description="ABC transmembrane type-2" evidence="7">
    <location>
        <begin position="20"/>
        <end position="290"/>
    </location>
</feature>
<proteinExistence type="inferred from homology"/>
<protein>
    <recommendedName>
        <fullName evidence="6">Transport permease protein</fullName>
    </recommendedName>
</protein>
<dbReference type="PANTHER" id="PTHR43229">
    <property type="entry name" value="NODULATION PROTEIN J"/>
    <property type="match status" value="1"/>
</dbReference>
<reference evidence="8 9" key="1">
    <citation type="submission" date="2016-09" db="EMBL/GenBank/DDBJ databases">
        <authorList>
            <person name="Capua I."/>
            <person name="De Benedictis P."/>
            <person name="Joannis T."/>
            <person name="Lombin L.H."/>
            <person name="Cattoli G."/>
        </authorList>
    </citation>
    <scope>NUCLEOTIDE SEQUENCE [LARGE SCALE GENOMIC DNA]</scope>
    <source>
        <strain evidence="8 9">NIO-1002</strain>
    </source>
</reference>
<dbReference type="PANTHER" id="PTHR43229:SF2">
    <property type="entry name" value="NODULATION PROTEIN J"/>
    <property type="match status" value="1"/>
</dbReference>
<name>A0A1G6GXD2_9MICO</name>
<comment type="similarity">
    <text evidence="6">Belongs to the ABC-2 integral membrane protein family.</text>
</comment>
<sequence length="292" mass="30892">MRTIAILTGRNLRLFFRDRAGVFFSLLSALILIALYALFLGNLQVDNLTERFPDAASSDIHWFVNAWVFAGITMITTLTTALAALTVFVDDRASGRFSDFLVSPIRRVELILGYLLSSFLISLSMTVVILAVGQVYLLTQGSPMMTASEAAETLGYVALSSVAFAALSSFVVTFLRTAGAFAALSTVVGTVIGFLAGAYIPVGTLPDGIVNGINALPFAQSAMLIRTPMTAQALSALAGEEGQAADAVKAFYGISAHVGEFEVTAGFAVAVLVAVFVVFASLGARQLARRIR</sequence>
<evidence type="ECO:0000256" key="6">
    <source>
        <dbReference type="RuleBase" id="RU361157"/>
    </source>
</evidence>
<keyword evidence="6" id="KW-0813">Transport</keyword>
<evidence type="ECO:0000259" key="7">
    <source>
        <dbReference type="PROSITE" id="PS51012"/>
    </source>
</evidence>
<dbReference type="InterPro" id="IPR000412">
    <property type="entry name" value="ABC_2_transport"/>
</dbReference>
<feature type="transmembrane region" description="Helical" evidence="6">
    <location>
        <begin position="110"/>
        <end position="133"/>
    </location>
</feature>
<evidence type="ECO:0000256" key="4">
    <source>
        <dbReference type="ARBA" id="ARBA00023136"/>
    </source>
</evidence>
<feature type="transmembrane region" description="Helical" evidence="6">
    <location>
        <begin position="265"/>
        <end position="284"/>
    </location>
</feature>
<evidence type="ECO:0000313" key="9">
    <source>
        <dbReference type="Proteomes" id="UP000183203"/>
    </source>
</evidence>
<dbReference type="STRING" id="993073.AS029_02815"/>
<dbReference type="InterPro" id="IPR047817">
    <property type="entry name" value="ABC2_TM_bact-type"/>
</dbReference>
<dbReference type="OrthoDB" id="162334at2"/>
<keyword evidence="6" id="KW-1003">Cell membrane</keyword>
<feature type="transmembrane region" description="Helical" evidence="6">
    <location>
        <begin position="153"/>
        <end position="174"/>
    </location>
</feature>
<dbReference type="InterPro" id="IPR013525">
    <property type="entry name" value="ABC2_TM"/>
</dbReference>
<keyword evidence="2 6" id="KW-0812">Transmembrane</keyword>
<evidence type="ECO:0000256" key="1">
    <source>
        <dbReference type="ARBA" id="ARBA00004141"/>
    </source>
</evidence>
<keyword evidence="3 6" id="KW-1133">Transmembrane helix</keyword>
<comment type="subcellular location">
    <subcellularLocation>
        <location evidence="6">Cell membrane</location>
        <topology evidence="6">Multi-pass membrane protein</topology>
    </subcellularLocation>
    <subcellularLocation>
        <location evidence="1">Membrane</location>
        <topology evidence="1">Multi-pass membrane protein</topology>
    </subcellularLocation>
</comment>
<gene>
    <name evidence="8" type="ORF">SAMN05216418_0804</name>
</gene>
<dbReference type="AlphaFoldDB" id="A0A1G6GXD2"/>
<evidence type="ECO:0000256" key="3">
    <source>
        <dbReference type="ARBA" id="ARBA00022989"/>
    </source>
</evidence>
<organism evidence="8 9">
    <name type="scientific">Microbacterium enclense</name>
    <dbReference type="NCBI Taxonomy" id="993073"/>
    <lineage>
        <taxon>Bacteria</taxon>
        <taxon>Bacillati</taxon>
        <taxon>Actinomycetota</taxon>
        <taxon>Actinomycetes</taxon>
        <taxon>Micrococcales</taxon>
        <taxon>Microbacteriaceae</taxon>
        <taxon>Microbacterium</taxon>
    </lineage>
</organism>
<feature type="transmembrane region" description="Helical" evidence="6">
    <location>
        <begin position="181"/>
        <end position="200"/>
    </location>
</feature>
<feature type="transmembrane region" description="Helical" evidence="6">
    <location>
        <begin position="60"/>
        <end position="89"/>
    </location>
</feature>
<accession>A0A1G6GXD2</accession>
<dbReference type="EMBL" id="FMYG01000001">
    <property type="protein sequence ID" value="SDB86720.1"/>
    <property type="molecule type" value="Genomic_DNA"/>
</dbReference>